<feature type="transmembrane region" description="Helical" evidence="1">
    <location>
        <begin position="21"/>
        <end position="43"/>
    </location>
</feature>
<reference evidence="2 3" key="1">
    <citation type="journal article" date="2011" name="J. Bacteriol.">
        <title>Complete genome sequence of Acidaminococcus intestini RYC-MR95, a Gram-negative bacterium from the phylum Firmicutes.</title>
        <authorList>
            <person name="D'Auria G."/>
            <person name="Galan J.C."/>
            <person name="Rodriguez-Alcayna M."/>
            <person name="Moya A."/>
            <person name="Baquero F."/>
            <person name="Latorre A."/>
        </authorList>
    </citation>
    <scope>NUCLEOTIDE SEQUENCE [LARGE SCALE GENOMIC DNA]</scope>
    <source>
        <strain evidence="2 3">RyC-MR95</strain>
    </source>
</reference>
<keyword evidence="1" id="KW-0812">Transmembrane</keyword>
<sequence>MFDRLKNTVSRLKVTVRSKTYIVIVAGLSALPITLVLYAWLYTWITGSRDPWLISMQDQLLKIIDHIMAPAVVAGVVAYGAKLVDKDGDGVPDDFERKDD</sequence>
<gene>
    <name evidence="2" type="ordered locus">Acin_1819</name>
</gene>
<name>G4Q3W4_ACIIR</name>
<dbReference type="HOGENOM" id="CLU_2299581_0_0_9"/>
<keyword evidence="1" id="KW-0472">Membrane</keyword>
<proteinExistence type="predicted"/>
<protein>
    <recommendedName>
        <fullName evidence="4">Phage holin</fullName>
    </recommendedName>
</protein>
<dbReference type="PATRIC" id="fig|568816.4.peg.1766"/>
<accession>G4Q3W4</accession>
<organism evidence="2 3">
    <name type="scientific">Acidaminococcus intestini (strain RyC-MR95)</name>
    <dbReference type="NCBI Taxonomy" id="568816"/>
    <lineage>
        <taxon>Bacteria</taxon>
        <taxon>Bacillati</taxon>
        <taxon>Bacillota</taxon>
        <taxon>Negativicutes</taxon>
        <taxon>Acidaminococcales</taxon>
        <taxon>Acidaminococcaceae</taxon>
        <taxon>Acidaminococcus</taxon>
    </lineage>
</organism>
<keyword evidence="3" id="KW-1185">Reference proteome</keyword>
<dbReference type="InParanoid" id="G4Q3W4"/>
<dbReference type="STRING" id="568816.Acin_1819"/>
<evidence type="ECO:0000313" key="3">
    <source>
        <dbReference type="Proteomes" id="UP000007093"/>
    </source>
</evidence>
<feature type="transmembrane region" description="Helical" evidence="1">
    <location>
        <begin position="63"/>
        <end position="81"/>
    </location>
</feature>
<evidence type="ECO:0008006" key="4">
    <source>
        <dbReference type="Google" id="ProtNLM"/>
    </source>
</evidence>
<dbReference type="RefSeq" id="WP_014128829.1">
    <property type="nucleotide sequence ID" value="NC_016077.1"/>
</dbReference>
<dbReference type="Proteomes" id="UP000007093">
    <property type="component" value="Chromosome"/>
</dbReference>
<dbReference type="EMBL" id="CP003058">
    <property type="protein sequence ID" value="AEQ23030.1"/>
    <property type="molecule type" value="Genomic_DNA"/>
</dbReference>
<evidence type="ECO:0000313" key="2">
    <source>
        <dbReference type="EMBL" id="AEQ23030.1"/>
    </source>
</evidence>
<dbReference type="AlphaFoldDB" id="G4Q3W4"/>
<dbReference type="KEGG" id="ain:Acin_1819"/>
<keyword evidence="1" id="KW-1133">Transmembrane helix</keyword>
<evidence type="ECO:0000256" key="1">
    <source>
        <dbReference type="SAM" id="Phobius"/>
    </source>
</evidence>